<keyword evidence="3" id="KW-0560">Oxidoreductase</keyword>
<feature type="domain" description="FAD-binding" evidence="4">
    <location>
        <begin position="6"/>
        <end position="313"/>
    </location>
</feature>
<evidence type="ECO:0000313" key="5">
    <source>
        <dbReference type="EMBL" id="CAK3834290.1"/>
    </source>
</evidence>
<gene>
    <name evidence="5" type="ORF">LECACI_7A001392</name>
</gene>
<accession>A0AAI8YSW9</accession>
<evidence type="ECO:0000256" key="2">
    <source>
        <dbReference type="ARBA" id="ARBA00022827"/>
    </source>
</evidence>
<proteinExistence type="predicted"/>
<dbReference type="EMBL" id="CAVMBE010000005">
    <property type="protein sequence ID" value="CAK3834290.1"/>
    <property type="molecule type" value="Genomic_DNA"/>
</dbReference>
<evidence type="ECO:0000256" key="1">
    <source>
        <dbReference type="ARBA" id="ARBA00022630"/>
    </source>
</evidence>
<organism evidence="5 6">
    <name type="scientific">Lecanosticta acicola</name>
    <dbReference type="NCBI Taxonomy" id="111012"/>
    <lineage>
        <taxon>Eukaryota</taxon>
        <taxon>Fungi</taxon>
        <taxon>Dikarya</taxon>
        <taxon>Ascomycota</taxon>
        <taxon>Pezizomycotina</taxon>
        <taxon>Dothideomycetes</taxon>
        <taxon>Dothideomycetidae</taxon>
        <taxon>Mycosphaerellales</taxon>
        <taxon>Mycosphaerellaceae</taxon>
        <taxon>Lecanosticta</taxon>
    </lineage>
</organism>
<keyword evidence="2" id="KW-0274">FAD</keyword>
<dbReference type="InterPro" id="IPR002938">
    <property type="entry name" value="FAD-bd"/>
</dbReference>
<comment type="caution">
    <text evidence="5">The sequence shown here is derived from an EMBL/GenBank/DDBJ whole genome shotgun (WGS) entry which is preliminary data.</text>
</comment>
<sequence length="421" mass="46830">MSKQLRILISGSGIAGGASAFWLLRAFPQARITIVERAPSLRLTGASVDIRSSAVDVIKWMGLEREIREHTTHEEGMQFVKADGRPVATLRSTGRDDIQSLTSEYEIFRGELGRILIEPVLPHVNLIYDETVEDYEEKEDGVAVTFTKSKETKTYDLLVAADGFGSRLRGKMTGCSPREHVVDEGCRVAYWTMEGDLLKGERLAKMHTATGGRCAVIRPDPHPDRRTRAMFLNVLPLNDTERQDLFETALEKGNESYTKLMEETFHDAGWLAPELLEGMRKSDDLYCSWFAQIQCPKLHSDRVVLVGDAGYATPGIGTSLAIIGGYVLAGELLSHAGDIPLALRNYQELMLPFVKSQQGGVGAMQWMAPQTQWGINVRDRILSIALGLKMDRVVTYGSAMLGFTEKKLKMPEYAWPAQCSE</sequence>
<evidence type="ECO:0000256" key="3">
    <source>
        <dbReference type="ARBA" id="ARBA00023002"/>
    </source>
</evidence>
<name>A0AAI8YSW9_9PEZI</name>
<dbReference type="PANTHER" id="PTHR46865:SF2">
    <property type="entry name" value="MONOOXYGENASE"/>
    <property type="match status" value="1"/>
</dbReference>
<dbReference type="GO" id="GO:0071949">
    <property type="term" value="F:FAD binding"/>
    <property type="evidence" value="ECO:0007669"/>
    <property type="project" value="InterPro"/>
</dbReference>
<dbReference type="InterPro" id="IPR036188">
    <property type="entry name" value="FAD/NAD-bd_sf"/>
</dbReference>
<dbReference type="PRINTS" id="PR00420">
    <property type="entry name" value="RNGMNOXGNASE"/>
</dbReference>
<dbReference type="Proteomes" id="UP001296104">
    <property type="component" value="Unassembled WGS sequence"/>
</dbReference>
<evidence type="ECO:0000313" key="6">
    <source>
        <dbReference type="Proteomes" id="UP001296104"/>
    </source>
</evidence>
<evidence type="ECO:0000259" key="4">
    <source>
        <dbReference type="Pfam" id="PF01494"/>
    </source>
</evidence>
<dbReference type="AlphaFoldDB" id="A0AAI8YSW9"/>
<protein>
    <submittedName>
        <fullName evidence="5">FAD NAD(P)-binding domain-containing</fullName>
    </submittedName>
</protein>
<dbReference type="GO" id="GO:0016491">
    <property type="term" value="F:oxidoreductase activity"/>
    <property type="evidence" value="ECO:0007669"/>
    <property type="project" value="UniProtKB-KW"/>
</dbReference>
<keyword evidence="6" id="KW-1185">Reference proteome</keyword>
<dbReference type="PANTHER" id="PTHR46865">
    <property type="entry name" value="OXIDOREDUCTASE-RELATED"/>
    <property type="match status" value="1"/>
</dbReference>
<dbReference type="InterPro" id="IPR051704">
    <property type="entry name" value="FAD_aromatic-hydroxylase"/>
</dbReference>
<dbReference type="SUPFAM" id="SSF51905">
    <property type="entry name" value="FAD/NAD(P)-binding domain"/>
    <property type="match status" value="1"/>
</dbReference>
<reference evidence="5" key="1">
    <citation type="submission" date="2023-11" db="EMBL/GenBank/DDBJ databases">
        <authorList>
            <person name="Alioto T."/>
            <person name="Alioto T."/>
            <person name="Gomez Garrido J."/>
        </authorList>
    </citation>
    <scope>NUCLEOTIDE SEQUENCE</scope>
</reference>
<dbReference type="Gene3D" id="3.30.9.10">
    <property type="entry name" value="D-Amino Acid Oxidase, subunit A, domain 2"/>
    <property type="match status" value="1"/>
</dbReference>
<keyword evidence="1" id="KW-0285">Flavoprotein</keyword>
<dbReference type="Pfam" id="PF01494">
    <property type="entry name" value="FAD_binding_3"/>
    <property type="match status" value="1"/>
</dbReference>
<dbReference type="Gene3D" id="3.50.50.60">
    <property type="entry name" value="FAD/NAD(P)-binding domain"/>
    <property type="match status" value="1"/>
</dbReference>